<dbReference type="Proteomes" id="UP001589734">
    <property type="component" value="Unassembled WGS sequence"/>
</dbReference>
<gene>
    <name evidence="1" type="ORF">ACFFLS_04685</name>
</gene>
<protein>
    <submittedName>
        <fullName evidence="1">DUF2004 domain-containing protein</fullName>
    </submittedName>
</protein>
<dbReference type="EMBL" id="JBHLYW010000005">
    <property type="protein sequence ID" value="MFC0076322.1"/>
    <property type="molecule type" value="Genomic_DNA"/>
</dbReference>
<name>A0ABV6BNY5_9FLAO</name>
<evidence type="ECO:0000313" key="2">
    <source>
        <dbReference type="Proteomes" id="UP001589734"/>
    </source>
</evidence>
<sequence>MTDYLLPYFGLINPDNLEEDYRISIELKGKEIGIDINFGKTAIERNGMDVIKNFLENIENYDKQNMVFIKHDYDDENGDTVKQFVTEHVEDYGDEFLEELHIDLEGDKEKQFMAMLHLTRVGLYPDKKYNSSYYAVFDYTVNKDLTDQIIAVKTDENGNLDHLAWES</sequence>
<dbReference type="RefSeq" id="WP_379684043.1">
    <property type="nucleotide sequence ID" value="NZ_JBHLYW010000005.1"/>
</dbReference>
<evidence type="ECO:0000313" key="1">
    <source>
        <dbReference type="EMBL" id="MFC0076322.1"/>
    </source>
</evidence>
<reference evidence="1 2" key="1">
    <citation type="submission" date="2024-09" db="EMBL/GenBank/DDBJ databases">
        <authorList>
            <person name="Sun Q."/>
            <person name="Mori K."/>
        </authorList>
    </citation>
    <scope>NUCLEOTIDE SEQUENCE [LARGE SCALE GENOMIC DNA]</scope>
    <source>
        <strain evidence="1 2">CGMCC 1.12926</strain>
    </source>
</reference>
<accession>A0ABV6BNY5</accession>
<proteinExistence type="predicted"/>
<comment type="caution">
    <text evidence="1">The sequence shown here is derived from an EMBL/GenBank/DDBJ whole genome shotgun (WGS) entry which is preliminary data.</text>
</comment>
<keyword evidence="2" id="KW-1185">Reference proteome</keyword>
<organism evidence="1 2">
    <name type="scientific">Flavobacterium procerum</name>
    <dbReference type="NCBI Taxonomy" id="1455569"/>
    <lineage>
        <taxon>Bacteria</taxon>
        <taxon>Pseudomonadati</taxon>
        <taxon>Bacteroidota</taxon>
        <taxon>Flavobacteriia</taxon>
        <taxon>Flavobacteriales</taxon>
        <taxon>Flavobacteriaceae</taxon>
        <taxon>Flavobacterium</taxon>
    </lineage>
</organism>